<reference evidence="1 2" key="1">
    <citation type="submission" date="2015-04" db="EMBL/GenBank/DDBJ databases">
        <authorList>
            <person name="Syromyatnikov M.Y."/>
            <person name="Popov V.N."/>
        </authorList>
    </citation>
    <scope>NUCLEOTIDE SEQUENCE [LARGE SCALE GENOMIC DNA]</scope>
</reference>
<protein>
    <submittedName>
        <fullName evidence="1">CLUMA_CG016029, isoform A</fullName>
    </submittedName>
</protein>
<accession>A0A1J1IRS2</accession>
<gene>
    <name evidence="1" type="ORF">CLUMA_CG016029</name>
</gene>
<dbReference type="AlphaFoldDB" id="A0A1J1IRS2"/>
<dbReference type="EMBL" id="CVRI01000058">
    <property type="protein sequence ID" value="CRL02848.1"/>
    <property type="molecule type" value="Genomic_DNA"/>
</dbReference>
<dbReference type="Proteomes" id="UP000183832">
    <property type="component" value="Unassembled WGS sequence"/>
</dbReference>
<name>A0A1J1IRS2_9DIPT</name>
<keyword evidence="2" id="KW-1185">Reference proteome</keyword>
<evidence type="ECO:0000313" key="2">
    <source>
        <dbReference type="Proteomes" id="UP000183832"/>
    </source>
</evidence>
<sequence>MKQCEKVEVHLFTLQLGSGDVYHKENLNSYKNIWHNRVCEKRLKVVMPKAFGFEGNYCVVNAH</sequence>
<proteinExistence type="predicted"/>
<organism evidence="1 2">
    <name type="scientific">Clunio marinus</name>
    <dbReference type="NCBI Taxonomy" id="568069"/>
    <lineage>
        <taxon>Eukaryota</taxon>
        <taxon>Metazoa</taxon>
        <taxon>Ecdysozoa</taxon>
        <taxon>Arthropoda</taxon>
        <taxon>Hexapoda</taxon>
        <taxon>Insecta</taxon>
        <taxon>Pterygota</taxon>
        <taxon>Neoptera</taxon>
        <taxon>Endopterygota</taxon>
        <taxon>Diptera</taxon>
        <taxon>Nematocera</taxon>
        <taxon>Chironomoidea</taxon>
        <taxon>Chironomidae</taxon>
        <taxon>Clunio</taxon>
    </lineage>
</organism>
<evidence type="ECO:0000313" key="1">
    <source>
        <dbReference type="EMBL" id="CRL02848.1"/>
    </source>
</evidence>